<organism evidence="4 5">
    <name type="scientific">Nonlabens xylanidelens</name>
    <dbReference type="NCBI Taxonomy" id="191564"/>
    <lineage>
        <taxon>Bacteria</taxon>
        <taxon>Pseudomonadati</taxon>
        <taxon>Bacteroidota</taxon>
        <taxon>Flavobacteriia</taxon>
        <taxon>Flavobacteriales</taxon>
        <taxon>Flavobacteriaceae</taxon>
        <taxon>Nonlabens</taxon>
    </lineage>
</organism>
<dbReference type="InterPro" id="IPR026444">
    <property type="entry name" value="Secre_tail"/>
</dbReference>
<dbReference type="PROSITE" id="PS51549">
    <property type="entry name" value="DM13"/>
    <property type="match status" value="1"/>
</dbReference>
<comment type="caution">
    <text evidence="4">The sequence shown here is derived from an EMBL/GenBank/DDBJ whole genome shotgun (WGS) entry which is preliminary data.</text>
</comment>
<name>A0A2S6IKY4_9FLAO</name>
<feature type="domain" description="DM13" evidence="3">
    <location>
        <begin position="26"/>
        <end position="142"/>
    </location>
</feature>
<evidence type="ECO:0000313" key="5">
    <source>
        <dbReference type="Proteomes" id="UP000239002"/>
    </source>
</evidence>
<evidence type="ECO:0000256" key="1">
    <source>
        <dbReference type="ARBA" id="ARBA00022729"/>
    </source>
</evidence>
<gene>
    <name evidence="4" type="ORF">LY01_01584</name>
</gene>
<feature type="chain" id="PRO_5015473083" evidence="2">
    <location>
        <begin position="20"/>
        <end position="236"/>
    </location>
</feature>
<evidence type="ECO:0000259" key="3">
    <source>
        <dbReference type="PROSITE" id="PS51549"/>
    </source>
</evidence>
<dbReference type="OrthoDB" id="6395291at2"/>
<dbReference type="AlphaFoldDB" id="A0A2S6IKY4"/>
<evidence type="ECO:0000313" key="4">
    <source>
        <dbReference type="EMBL" id="PPK94831.1"/>
    </source>
</evidence>
<proteinExistence type="predicted"/>
<keyword evidence="5" id="KW-1185">Reference proteome</keyword>
<sequence>MKKITLLITYLFTIGLVQAQCSQPASNFGNNTVPNYDVSGDIDVVLNANNTVSVNLGNNFSTAAGPDVRIFLVDRGTLTDSQLTVPNNFLNSPRIEIGLVSSFSGASSYTAALPNNVSIADYQTVFFYCLQFNQFWDFGSFTTIDSSNCTLSNELIEKTEFSIAPNPAVNDLTIQSNSATAIQSVSIYNILGKEVYSRKGNVEERISIQDLQDGAYFVRITDEENSMSTIKLLKKS</sequence>
<dbReference type="RefSeq" id="WP_104515287.1">
    <property type="nucleotide sequence ID" value="NZ_MQVW01000024.1"/>
</dbReference>
<evidence type="ECO:0000256" key="2">
    <source>
        <dbReference type="SAM" id="SignalP"/>
    </source>
</evidence>
<accession>A0A2S6IKY4</accession>
<dbReference type="EMBL" id="PTJE01000003">
    <property type="protein sequence ID" value="PPK94831.1"/>
    <property type="molecule type" value="Genomic_DNA"/>
</dbReference>
<protein>
    <submittedName>
        <fullName evidence="4">Putative secreted protein (Por secretion system target)</fullName>
    </submittedName>
</protein>
<dbReference type="Proteomes" id="UP000239002">
    <property type="component" value="Unassembled WGS sequence"/>
</dbReference>
<reference evidence="4 5" key="1">
    <citation type="submission" date="2018-02" db="EMBL/GenBank/DDBJ databases">
        <title>Genomic Encyclopedia of Archaeal and Bacterial Type Strains, Phase II (KMG-II): from individual species to whole genera.</title>
        <authorList>
            <person name="Goeker M."/>
        </authorList>
    </citation>
    <scope>NUCLEOTIDE SEQUENCE [LARGE SCALE GENOMIC DNA]</scope>
    <source>
        <strain evidence="4 5">DSM 16809</strain>
    </source>
</reference>
<dbReference type="InterPro" id="IPR019545">
    <property type="entry name" value="DM13_domain"/>
</dbReference>
<feature type="signal peptide" evidence="2">
    <location>
        <begin position="1"/>
        <end position="19"/>
    </location>
</feature>
<dbReference type="Pfam" id="PF18962">
    <property type="entry name" value="Por_Secre_tail"/>
    <property type="match status" value="1"/>
</dbReference>
<dbReference type="Pfam" id="PF10517">
    <property type="entry name" value="DM13"/>
    <property type="match status" value="1"/>
</dbReference>
<keyword evidence="1 2" id="KW-0732">Signal</keyword>
<dbReference type="NCBIfam" id="TIGR04183">
    <property type="entry name" value="Por_Secre_tail"/>
    <property type="match status" value="1"/>
</dbReference>